<dbReference type="InParanoid" id="A0A672YIM2"/>
<keyword evidence="2" id="KW-1185">Reference proteome</keyword>
<proteinExistence type="predicted"/>
<name>A0A672YIM2_9TELE</name>
<reference evidence="1" key="2">
    <citation type="submission" date="2025-08" db="UniProtKB">
        <authorList>
            <consortium name="Ensembl"/>
        </authorList>
    </citation>
    <scope>IDENTIFICATION</scope>
</reference>
<sequence>MATTSTSMSFTRSHAKKTLGAVDYLQKPEFPHGMLPTGKDIIQNMLYLLCLKQAGQAQRSRVDAAQLVAELLQEHWLFCNLYTIHTRHTKNHILKLYGDFTCLIQTRKSRQNDNFVKRVAAFNEKANEITRYYSSWR</sequence>
<dbReference type="Proteomes" id="UP000472271">
    <property type="component" value="Chromosome 8"/>
</dbReference>
<organism evidence="1 2">
    <name type="scientific">Sphaeramia orbicularis</name>
    <name type="common">orbiculate cardinalfish</name>
    <dbReference type="NCBI Taxonomy" id="375764"/>
    <lineage>
        <taxon>Eukaryota</taxon>
        <taxon>Metazoa</taxon>
        <taxon>Chordata</taxon>
        <taxon>Craniata</taxon>
        <taxon>Vertebrata</taxon>
        <taxon>Euteleostomi</taxon>
        <taxon>Actinopterygii</taxon>
        <taxon>Neopterygii</taxon>
        <taxon>Teleostei</taxon>
        <taxon>Neoteleostei</taxon>
        <taxon>Acanthomorphata</taxon>
        <taxon>Gobiaria</taxon>
        <taxon>Kurtiformes</taxon>
        <taxon>Apogonoidei</taxon>
        <taxon>Apogonidae</taxon>
        <taxon>Apogoninae</taxon>
        <taxon>Sphaeramia</taxon>
    </lineage>
</organism>
<protein>
    <submittedName>
        <fullName evidence="1">Uncharacterized protein</fullName>
    </submittedName>
</protein>
<dbReference type="AlphaFoldDB" id="A0A672YIM2"/>
<dbReference type="Ensembl" id="ENSSORT00005004524.1">
    <property type="protein sequence ID" value="ENSSORP00005004393.1"/>
    <property type="gene ID" value="ENSSORG00005002666.1"/>
</dbReference>
<accession>A0A672YIM2</accession>
<evidence type="ECO:0000313" key="1">
    <source>
        <dbReference type="Ensembl" id="ENSSORP00005004393.1"/>
    </source>
</evidence>
<reference evidence="1" key="3">
    <citation type="submission" date="2025-09" db="UniProtKB">
        <authorList>
            <consortium name="Ensembl"/>
        </authorList>
    </citation>
    <scope>IDENTIFICATION</scope>
</reference>
<evidence type="ECO:0000313" key="2">
    <source>
        <dbReference type="Proteomes" id="UP000472271"/>
    </source>
</evidence>
<reference evidence="1" key="1">
    <citation type="submission" date="2019-06" db="EMBL/GenBank/DDBJ databases">
        <authorList>
            <consortium name="Wellcome Sanger Institute Data Sharing"/>
        </authorList>
    </citation>
    <scope>NUCLEOTIDE SEQUENCE [LARGE SCALE GENOMIC DNA]</scope>
</reference>